<comment type="caution">
    <text evidence="2">The sequence shown here is derived from an EMBL/GenBank/DDBJ whole genome shotgun (WGS) entry which is preliminary data.</text>
</comment>
<keyword evidence="3" id="KW-1185">Reference proteome</keyword>
<dbReference type="RefSeq" id="WP_310921731.1">
    <property type="nucleotide sequence ID" value="NZ_JAMQON010000009.1"/>
</dbReference>
<reference evidence="2 3" key="1">
    <citation type="submission" date="2022-06" db="EMBL/GenBank/DDBJ databases">
        <title>Haloarcula sp. a new haloarchaeum isolate from saline soil.</title>
        <authorList>
            <person name="Strakova D."/>
            <person name="Galisteo C."/>
            <person name="Sanchez-Porro C."/>
            <person name="Ventosa A."/>
        </authorList>
    </citation>
    <scope>NUCLEOTIDE SEQUENCE [LARGE SCALE GENOMIC DNA]</scope>
    <source>
        <strain evidence="2 3">S1CR25-12</strain>
    </source>
</reference>
<protein>
    <submittedName>
        <fullName evidence="2">Uncharacterized protein</fullName>
    </submittedName>
</protein>
<accession>A0ABU2FHZ9</accession>
<organism evidence="2 3">
    <name type="scientific">Haloarcula saliterrae</name>
    <dbReference type="NCBI Taxonomy" id="2950534"/>
    <lineage>
        <taxon>Archaea</taxon>
        <taxon>Methanobacteriati</taxon>
        <taxon>Methanobacteriota</taxon>
        <taxon>Stenosarchaea group</taxon>
        <taxon>Halobacteria</taxon>
        <taxon>Halobacteriales</taxon>
        <taxon>Haloarculaceae</taxon>
        <taxon>Haloarcula</taxon>
    </lineage>
</organism>
<keyword evidence="1" id="KW-0812">Transmembrane</keyword>
<feature type="transmembrane region" description="Helical" evidence="1">
    <location>
        <begin position="77"/>
        <end position="97"/>
    </location>
</feature>
<sequence>MIAHFTTELFTAFIYGAAGLVGGGMLFESGKRYVKTAGSTQFKGKVEALPFFGGMVCFGWGLQQLDPVVTDFVSTVAPLTRLGIMILGAMALFNYSVDYFTYTDPKSIAVYAVGTGLILIA</sequence>
<evidence type="ECO:0000256" key="1">
    <source>
        <dbReference type="SAM" id="Phobius"/>
    </source>
</evidence>
<dbReference type="EMBL" id="JAMQON010000009">
    <property type="protein sequence ID" value="MDS0261882.1"/>
    <property type="molecule type" value="Genomic_DNA"/>
</dbReference>
<keyword evidence="1" id="KW-0472">Membrane</keyword>
<evidence type="ECO:0000313" key="2">
    <source>
        <dbReference type="EMBL" id="MDS0261882.1"/>
    </source>
</evidence>
<evidence type="ECO:0000313" key="3">
    <source>
        <dbReference type="Proteomes" id="UP001259659"/>
    </source>
</evidence>
<feature type="transmembrane region" description="Helical" evidence="1">
    <location>
        <begin position="48"/>
        <end position="65"/>
    </location>
</feature>
<feature type="transmembrane region" description="Helical" evidence="1">
    <location>
        <begin position="6"/>
        <end position="27"/>
    </location>
</feature>
<keyword evidence="1" id="KW-1133">Transmembrane helix</keyword>
<name>A0ABU2FHZ9_9EURY</name>
<dbReference type="Proteomes" id="UP001259659">
    <property type="component" value="Unassembled WGS sequence"/>
</dbReference>
<gene>
    <name evidence="2" type="ORF">NDI56_20975</name>
</gene>
<proteinExistence type="predicted"/>